<dbReference type="InterPro" id="IPR045339">
    <property type="entry name" value="DUF6534"/>
</dbReference>
<keyword evidence="2" id="KW-0472">Membrane</keyword>
<feature type="region of interest" description="Disordered" evidence="1">
    <location>
        <begin position="272"/>
        <end position="294"/>
    </location>
</feature>
<reference evidence="4 5" key="1">
    <citation type="journal article" date="2016" name="Mol. Biol. Evol.">
        <title>Comparative Genomics of Early-Diverging Mushroom-Forming Fungi Provides Insights into the Origins of Lignocellulose Decay Capabilities.</title>
        <authorList>
            <person name="Nagy L.G."/>
            <person name="Riley R."/>
            <person name="Tritt A."/>
            <person name="Adam C."/>
            <person name="Daum C."/>
            <person name="Floudas D."/>
            <person name="Sun H."/>
            <person name="Yadav J.S."/>
            <person name="Pangilinan J."/>
            <person name="Larsson K.H."/>
            <person name="Matsuura K."/>
            <person name="Barry K."/>
            <person name="Labutti K."/>
            <person name="Kuo R."/>
            <person name="Ohm R.A."/>
            <person name="Bhattacharya S.S."/>
            <person name="Shirouzu T."/>
            <person name="Yoshinaga Y."/>
            <person name="Martin F.M."/>
            <person name="Grigoriev I.V."/>
            <person name="Hibbett D.S."/>
        </authorList>
    </citation>
    <scope>NUCLEOTIDE SEQUENCE [LARGE SCALE GENOMIC DNA]</scope>
    <source>
        <strain evidence="4 5">CBS 109695</strain>
    </source>
</reference>
<evidence type="ECO:0000313" key="4">
    <source>
        <dbReference type="EMBL" id="KZP16098.1"/>
    </source>
</evidence>
<organism evidence="4 5">
    <name type="scientific">Athelia psychrophila</name>
    <dbReference type="NCBI Taxonomy" id="1759441"/>
    <lineage>
        <taxon>Eukaryota</taxon>
        <taxon>Fungi</taxon>
        <taxon>Dikarya</taxon>
        <taxon>Basidiomycota</taxon>
        <taxon>Agaricomycotina</taxon>
        <taxon>Agaricomycetes</taxon>
        <taxon>Agaricomycetidae</taxon>
        <taxon>Atheliales</taxon>
        <taxon>Atheliaceae</taxon>
        <taxon>Athelia</taxon>
    </lineage>
</organism>
<feature type="domain" description="DUF6534" evidence="3">
    <location>
        <begin position="174"/>
        <end position="259"/>
    </location>
</feature>
<dbReference type="Proteomes" id="UP000076532">
    <property type="component" value="Unassembled WGS sequence"/>
</dbReference>
<keyword evidence="2" id="KW-0812">Transmembrane</keyword>
<keyword evidence="5" id="KW-1185">Reference proteome</keyword>
<evidence type="ECO:0000313" key="5">
    <source>
        <dbReference type="Proteomes" id="UP000076532"/>
    </source>
</evidence>
<dbReference type="OrthoDB" id="3263055at2759"/>
<feature type="transmembrane region" description="Helical" evidence="2">
    <location>
        <begin position="200"/>
        <end position="228"/>
    </location>
</feature>
<sequence length="339" mass="37129">MSAPAAAALPVLDNTMGATLIGVLVGSALWGVSAMQVWYYYATYKEDVWYYKWLVAAVFTSDTIHQILISHSIYTYLITQFGNYVYLGEIVWSILLEVLFNGFTALLVQGFMTVRVFKLTPQKWRWPAAGLIVALVTGEFVSVVAYYAQGRYIKTFAGLVKLKTNSEAINGFGAAADVLIAAVMCVVLQRSRTGFKNSDTMINTLIMFTMNTGLLTSLCAVASLVSIVAAPNTFIYIAFFFNIGRLYSNSMLATLNARSVIRAQLTETQSVSMSKLRKNNTSVNPSQRPSPNNTVDLKVANQYQLNSVGPSSVFEGSSGYEAESVALDYKSEPLGDDNV</sequence>
<gene>
    <name evidence="4" type="ORF">FIBSPDRAFT_921029</name>
</gene>
<dbReference type="PANTHER" id="PTHR40465:SF1">
    <property type="entry name" value="DUF6534 DOMAIN-CONTAINING PROTEIN"/>
    <property type="match status" value="1"/>
</dbReference>
<evidence type="ECO:0000256" key="1">
    <source>
        <dbReference type="SAM" id="MobiDB-lite"/>
    </source>
</evidence>
<proteinExistence type="predicted"/>
<evidence type="ECO:0000259" key="3">
    <source>
        <dbReference type="Pfam" id="PF20152"/>
    </source>
</evidence>
<dbReference type="EMBL" id="KV417597">
    <property type="protein sequence ID" value="KZP16098.1"/>
    <property type="molecule type" value="Genomic_DNA"/>
</dbReference>
<feature type="transmembrane region" description="Helical" evidence="2">
    <location>
        <begin position="90"/>
        <end position="114"/>
    </location>
</feature>
<feature type="transmembrane region" description="Helical" evidence="2">
    <location>
        <begin position="126"/>
        <end position="148"/>
    </location>
</feature>
<feature type="transmembrane region" description="Helical" evidence="2">
    <location>
        <begin position="20"/>
        <end position="41"/>
    </location>
</feature>
<dbReference type="AlphaFoldDB" id="A0A166ETR3"/>
<dbReference type="STRING" id="436010.A0A166ETR3"/>
<protein>
    <recommendedName>
        <fullName evidence="3">DUF6534 domain-containing protein</fullName>
    </recommendedName>
</protein>
<dbReference type="Pfam" id="PF20152">
    <property type="entry name" value="DUF6534"/>
    <property type="match status" value="1"/>
</dbReference>
<feature type="transmembrane region" description="Helical" evidence="2">
    <location>
        <begin position="168"/>
        <end position="188"/>
    </location>
</feature>
<name>A0A166ETR3_9AGAM</name>
<accession>A0A166ETR3</accession>
<dbReference type="PANTHER" id="PTHR40465">
    <property type="entry name" value="CHROMOSOME 1, WHOLE GENOME SHOTGUN SEQUENCE"/>
    <property type="match status" value="1"/>
</dbReference>
<evidence type="ECO:0000256" key="2">
    <source>
        <dbReference type="SAM" id="Phobius"/>
    </source>
</evidence>
<keyword evidence="2" id="KW-1133">Transmembrane helix</keyword>